<dbReference type="Pfam" id="PF22936">
    <property type="entry name" value="Pol_BBD"/>
    <property type="match status" value="1"/>
</dbReference>
<name>A0A371FMG4_MUCPR</name>
<dbReference type="GO" id="GO:0003676">
    <property type="term" value="F:nucleic acid binding"/>
    <property type="evidence" value="ECO:0007669"/>
    <property type="project" value="InterPro"/>
</dbReference>
<evidence type="ECO:0000259" key="3">
    <source>
        <dbReference type="PROSITE" id="PS50158"/>
    </source>
</evidence>
<dbReference type="GO" id="GO:0008270">
    <property type="term" value="F:zinc ion binding"/>
    <property type="evidence" value="ECO:0007669"/>
    <property type="project" value="UniProtKB-KW"/>
</dbReference>
<dbReference type="PANTHER" id="PTHR34222">
    <property type="entry name" value="GAG_PRE-INTEGRS DOMAIN-CONTAINING PROTEIN"/>
    <property type="match status" value="1"/>
</dbReference>
<feature type="non-terminal residue" evidence="4">
    <location>
        <position position="410"/>
    </location>
</feature>
<dbReference type="PROSITE" id="PS50158">
    <property type="entry name" value="ZF_CCHC"/>
    <property type="match status" value="1"/>
</dbReference>
<dbReference type="InterPro" id="IPR001878">
    <property type="entry name" value="Znf_CCHC"/>
</dbReference>
<evidence type="ECO:0000256" key="1">
    <source>
        <dbReference type="PROSITE-ProRule" id="PRU00047"/>
    </source>
</evidence>
<keyword evidence="5" id="KW-1185">Reference proteome</keyword>
<feature type="non-terminal residue" evidence="4">
    <location>
        <position position="1"/>
    </location>
</feature>
<keyword evidence="1" id="KW-0479">Metal-binding</keyword>
<organism evidence="4 5">
    <name type="scientific">Mucuna pruriens</name>
    <name type="common">Velvet bean</name>
    <name type="synonym">Dolichos pruriens</name>
    <dbReference type="NCBI Taxonomy" id="157652"/>
    <lineage>
        <taxon>Eukaryota</taxon>
        <taxon>Viridiplantae</taxon>
        <taxon>Streptophyta</taxon>
        <taxon>Embryophyta</taxon>
        <taxon>Tracheophyta</taxon>
        <taxon>Spermatophyta</taxon>
        <taxon>Magnoliopsida</taxon>
        <taxon>eudicotyledons</taxon>
        <taxon>Gunneridae</taxon>
        <taxon>Pentapetalae</taxon>
        <taxon>rosids</taxon>
        <taxon>fabids</taxon>
        <taxon>Fabales</taxon>
        <taxon>Fabaceae</taxon>
        <taxon>Papilionoideae</taxon>
        <taxon>50 kb inversion clade</taxon>
        <taxon>NPAAA clade</taxon>
        <taxon>indigoferoid/millettioid clade</taxon>
        <taxon>Phaseoleae</taxon>
        <taxon>Mucuna</taxon>
    </lineage>
</organism>
<evidence type="ECO:0000256" key="2">
    <source>
        <dbReference type="SAM" id="MobiDB-lite"/>
    </source>
</evidence>
<proteinExistence type="predicted"/>
<feature type="region of interest" description="Disordered" evidence="2">
    <location>
        <begin position="257"/>
        <end position="277"/>
    </location>
</feature>
<feature type="domain" description="CCHC-type" evidence="3">
    <location>
        <begin position="284"/>
        <end position="297"/>
    </location>
</feature>
<reference evidence="4" key="1">
    <citation type="submission" date="2018-05" db="EMBL/GenBank/DDBJ databases">
        <title>Draft genome of Mucuna pruriens seed.</title>
        <authorList>
            <person name="Nnadi N.E."/>
            <person name="Vos R."/>
            <person name="Hasami M.H."/>
            <person name="Devisetty U.K."/>
            <person name="Aguiy J.C."/>
        </authorList>
    </citation>
    <scope>NUCLEOTIDE SEQUENCE [LARGE SCALE GENOMIC DNA]</scope>
    <source>
        <strain evidence="4">JCA_2017</strain>
    </source>
</reference>
<dbReference type="PANTHER" id="PTHR34222:SF95">
    <property type="entry name" value="RRNA 2'-O-METHYLTRANSFERASE FIBRILLARIN-LIKE ISOFORM X1"/>
    <property type="match status" value="1"/>
</dbReference>
<keyword evidence="1" id="KW-0862">Zinc</keyword>
<dbReference type="EMBL" id="QJKJ01008516">
    <property type="protein sequence ID" value="RDX79535.1"/>
    <property type="molecule type" value="Genomic_DNA"/>
</dbReference>
<dbReference type="AlphaFoldDB" id="A0A371FMG4"/>
<dbReference type="SUPFAM" id="SSF57756">
    <property type="entry name" value="Retrovirus zinc finger-like domains"/>
    <property type="match status" value="1"/>
</dbReference>
<dbReference type="InterPro" id="IPR036875">
    <property type="entry name" value="Znf_CCHC_sf"/>
</dbReference>
<dbReference type="InterPro" id="IPR054722">
    <property type="entry name" value="PolX-like_BBD"/>
</dbReference>
<keyword evidence="1" id="KW-0863">Zinc-finger</keyword>
<sequence length="410" mass="44924">MEKLQCSIGDGQSRALLCLCPQLRAVVWGATAVVAACYRRLPSPSAAAAAAVCHCCRRRLPLSLPLSATVCRHHSIELWFLGQGFHDHLEKQEAEIPEENRAPWLKLDCQLCAILWQSVSPELLEILRSFKTCYSFWTNAKDIFANDVQRLFDSTQKIVSLQQTNHDMVSHIAKARAAAEELKGLLVCNSVEETAKRIDKLLMVLILQSLHPDCEHVRDQILSSEQIPSMNSLVTRLLRVPTITKGDGIAAENSAMVASRRGRSGRGTRGMSQNGKGGRGKLICSHCGKEGHLQNRCYDLIGWPDKTANISSSDIPSNERTGSQLISDEEYQEFLRLKSNNHAQSSALPSISTTCISHSTGSQGPWIIDSSASDHISGNDSMFSSISPPKFPHLISLANGSKMVSQGVGQ</sequence>
<comment type="caution">
    <text evidence="4">The sequence shown here is derived from an EMBL/GenBank/DDBJ whole genome shotgun (WGS) entry which is preliminary data.</text>
</comment>
<evidence type="ECO:0000313" key="4">
    <source>
        <dbReference type="EMBL" id="RDX79535.1"/>
    </source>
</evidence>
<protein>
    <recommendedName>
        <fullName evidence="3">CCHC-type domain-containing protein</fullName>
    </recommendedName>
</protein>
<accession>A0A371FMG4</accession>
<dbReference type="OrthoDB" id="1426524at2759"/>
<evidence type="ECO:0000313" key="5">
    <source>
        <dbReference type="Proteomes" id="UP000257109"/>
    </source>
</evidence>
<gene>
    <name evidence="4" type="ORF">CR513_40030</name>
</gene>
<dbReference type="Proteomes" id="UP000257109">
    <property type="component" value="Unassembled WGS sequence"/>
</dbReference>